<dbReference type="AlphaFoldDB" id="A0A423W861"/>
<dbReference type="CDD" id="cd15482">
    <property type="entry name" value="Sialidase_non-viral"/>
    <property type="match status" value="1"/>
</dbReference>
<dbReference type="OrthoDB" id="2739686at2759"/>
<protein>
    <recommendedName>
        <fullName evidence="5">Sialidase domain-containing protein</fullName>
    </recommendedName>
</protein>
<sequence length="430" mass="48610">MNLDALKLVLLTIIIIFIYEPTMPNLDQFAQRIADKLGVGGHHGHDHQQNQAQHQQPQASAYQNEYMYPPPVLFDSRGTGMVSEQEVVLHANGGVYPRLCRLSDGSILLGFTRFEPNPENPKVQFRVLTIHRSTDNGATFQPHGVVDRCPRDCDNLFLLEVPNPDGIGRPKVLAAFRNHDLDPHGNHTRYRITVCESFNAGKDWKYLSQAHVKPTAPNGLWEPFMRIGRRGEIQMTFSQELSRVDQDTMLVTSQDQGRTWSPPRAVTGVGEQFRDGMTGMVRTTDRGREVSVMVFETTRHDRCFSVECVLSYDDGYTWGWRQVVYEPSPRGRHAGSPQIEAFGDGSLAVVFMTDEDTPQDKRAWPSSASIKVVFAGPPVDGRIQWHQPAHTVQSPNCFWPGIFKVDDNTLMGVFQHARSIRGRHIVWQPN</sequence>
<dbReference type="Proteomes" id="UP000283895">
    <property type="component" value="Unassembled WGS sequence"/>
</dbReference>
<dbReference type="PANTHER" id="PTHR38792:SF3">
    <property type="entry name" value="BNR_ASP-BOX REPEAT DOMAIN PROTEIN (AFU_ORTHOLOGUE AFUA_7G06430)-RELATED"/>
    <property type="match status" value="1"/>
</dbReference>
<accession>A0A423W861</accession>
<evidence type="ECO:0008006" key="5">
    <source>
        <dbReference type="Google" id="ProtNLM"/>
    </source>
</evidence>
<dbReference type="InterPro" id="IPR036278">
    <property type="entry name" value="Sialidase_sf"/>
</dbReference>
<feature type="signal peptide" evidence="2">
    <location>
        <begin position="1"/>
        <end position="24"/>
    </location>
</feature>
<gene>
    <name evidence="3" type="ORF">VMCG_06390</name>
</gene>
<comment type="caution">
    <text evidence="3">The sequence shown here is derived from an EMBL/GenBank/DDBJ whole genome shotgun (WGS) entry which is preliminary data.</text>
</comment>
<evidence type="ECO:0000313" key="4">
    <source>
        <dbReference type="Proteomes" id="UP000283895"/>
    </source>
</evidence>
<keyword evidence="4" id="KW-1185">Reference proteome</keyword>
<dbReference type="SUPFAM" id="SSF50939">
    <property type="entry name" value="Sialidases"/>
    <property type="match status" value="1"/>
</dbReference>
<dbReference type="STRING" id="356882.A0A423W861"/>
<feature type="compositionally biased region" description="Low complexity" evidence="1">
    <location>
        <begin position="49"/>
        <end position="59"/>
    </location>
</feature>
<evidence type="ECO:0000256" key="1">
    <source>
        <dbReference type="SAM" id="MobiDB-lite"/>
    </source>
</evidence>
<evidence type="ECO:0000256" key="2">
    <source>
        <dbReference type="SAM" id="SignalP"/>
    </source>
</evidence>
<evidence type="ECO:0000313" key="3">
    <source>
        <dbReference type="EMBL" id="ROV99530.1"/>
    </source>
</evidence>
<name>A0A423W861_9PEZI</name>
<dbReference type="Gene3D" id="2.120.10.10">
    <property type="match status" value="1"/>
</dbReference>
<feature type="region of interest" description="Disordered" evidence="1">
    <location>
        <begin position="39"/>
        <end position="59"/>
    </location>
</feature>
<proteinExistence type="predicted"/>
<dbReference type="EMBL" id="LKEA01000023">
    <property type="protein sequence ID" value="ROV99530.1"/>
    <property type="molecule type" value="Genomic_DNA"/>
</dbReference>
<reference evidence="3 4" key="1">
    <citation type="submission" date="2015-09" db="EMBL/GenBank/DDBJ databases">
        <title>Host preference determinants of Valsa canker pathogens revealed by comparative genomics.</title>
        <authorList>
            <person name="Yin Z."/>
            <person name="Huang L."/>
        </authorList>
    </citation>
    <scope>NUCLEOTIDE SEQUENCE [LARGE SCALE GENOMIC DNA]</scope>
    <source>
        <strain evidence="3 4">03-1</strain>
    </source>
</reference>
<feature type="chain" id="PRO_5019507617" description="Sialidase domain-containing protein" evidence="2">
    <location>
        <begin position="25"/>
        <end position="430"/>
    </location>
</feature>
<dbReference type="PANTHER" id="PTHR38792">
    <property type="entry name" value="BNR/ASP-BOX REPEAT DOMAIN PROTEIN (AFU_ORTHOLOGUE AFUA_7G06430)-RELATED"/>
    <property type="match status" value="1"/>
</dbReference>
<organism evidence="3 4">
    <name type="scientific">Cytospora schulzeri</name>
    <dbReference type="NCBI Taxonomy" id="448051"/>
    <lineage>
        <taxon>Eukaryota</taxon>
        <taxon>Fungi</taxon>
        <taxon>Dikarya</taxon>
        <taxon>Ascomycota</taxon>
        <taxon>Pezizomycotina</taxon>
        <taxon>Sordariomycetes</taxon>
        <taxon>Sordariomycetidae</taxon>
        <taxon>Diaporthales</taxon>
        <taxon>Cytosporaceae</taxon>
        <taxon>Cytospora</taxon>
    </lineage>
</organism>
<keyword evidence="2" id="KW-0732">Signal</keyword>